<organism evidence="2">
    <name type="scientific">Brassica campestris</name>
    <name type="common">Field mustard</name>
    <dbReference type="NCBI Taxonomy" id="3711"/>
    <lineage>
        <taxon>Eukaryota</taxon>
        <taxon>Viridiplantae</taxon>
        <taxon>Streptophyta</taxon>
        <taxon>Embryophyta</taxon>
        <taxon>Tracheophyta</taxon>
        <taxon>Spermatophyta</taxon>
        <taxon>Magnoliopsida</taxon>
        <taxon>eudicotyledons</taxon>
        <taxon>Gunneridae</taxon>
        <taxon>Pentapetalae</taxon>
        <taxon>rosids</taxon>
        <taxon>malvids</taxon>
        <taxon>Brassicales</taxon>
        <taxon>Brassicaceae</taxon>
        <taxon>Brassiceae</taxon>
        <taxon>Brassica</taxon>
    </lineage>
</organism>
<name>A0A3P5ZWH1_BRACM</name>
<accession>A0A3P5ZWH1</accession>
<dbReference type="AlphaFoldDB" id="A0A3P5ZWH1"/>
<reference evidence="2" key="1">
    <citation type="submission" date="2018-11" db="EMBL/GenBank/DDBJ databases">
        <authorList>
            <consortium name="Genoscope - CEA"/>
            <person name="William W."/>
        </authorList>
    </citation>
    <scope>NUCLEOTIDE SEQUENCE</scope>
</reference>
<feature type="compositionally biased region" description="Polar residues" evidence="1">
    <location>
        <begin position="1"/>
        <end position="11"/>
    </location>
</feature>
<sequence>MLKATTSTTEDLSLPEYDDPRRSSWWQAEVSSDDDQWIFETRGRS</sequence>
<gene>
    <name evidence="2" type="ORF">BRAA01T03333Z</name>
</gene>
<evidence type="ECO:0000256" key="1">
    <source>
        <dbReference type="SAM" id="MobiDB-lite"/>
    </source>
</evidence>
<dbReference type="EMBL" id="LR031571">
    <property type="protein sequence ID" value="VDC76831.1"/>
    <property type="molecule type" value="Genomic_DNA"/>
</dbReference>
<feature type="region of interest" description="Disordered" evidence="1">
    <location>
        <begin position="1"/>
        <end position="22"/>
    </location>
</feature>
<evidence type="ECO:0000313" key="2">
    <source>
        <dbReference type="EMBL" id="VDC76831.1"/>
    </source>
</evidence>
<proteinExistence type="predicted"/>
<protein>
    <submittedName>
        <fullName evidence="2">Uncharacterized protein</fullName>
    </submittedName>
</protein>